<feature type="transmembrane region" description="Helical" evidence="7">
    <location>
        <begin position="144"/>
        <end position="162"/>
    </location>
</feature>
<organism evidence="9 10">
    <name type="scientific">Corynebacterium choanae</name>
    <dbReference type="NCBI Taxonomy" id="1862358"/>
    <lineage>
        <taxon>Bacteria</taxon>
        <taxon>Bacillati</taxon>
        <taxon>Actinomycetota</taxon>
        <taxon>Actinomycetes</taxon>
        <taxon>Mycobacteriales</taxon>
        <taxon>Corynebacteriaceae</taxon>
        <taxon>Corynebacterium</taxon>
    </lineage>
</organism>
<evidence type="ECO:0000256" key="6">
    <source>
        <dbReference type="ARBA" id="ARBA00023136"/>
    </source>
</evidence>
<dbReference type="PANTHER" id="PTHR30589:SF0">
    <property type="entry name" value="PHOSPHATIDYLGLYCEROL--PROLIPOPROTEIN DIACYLGLYCERYL TRANSFERASE"/>
    <property type="match status" value="1"/>
</dbReference>
<dbReference type="Pfam" id="PF01790">
    <property type="entry name" value="LGT"/>
    <property type="match status" value="1"/>
</dbReference>
<evidence type="ECO:0000256" key="1">
    <source>
        <dbReference type="ARBA" id="ARBA00007150"/>
    </source>
</evidence>
<feature type="transmembrane region" description="Helical" evidence="7">
    <location>
        <begin position="43"/>
        <end position="62"/>
    </location>
</feature>
<feature type="transmembrane region" description="Helical" evidence="7">
    <location>
        <begin position="74"/>
        <end position="93"/>
    </location>
</feature>
<accession>A0A3G6J4Z1</accession>
<dbReference type="Proteomes" id="UP000269019">
    <property type="component" value="Chromosome"/>
</dbReference>
<keyword evidence="9" id="KW-0449">Lipoprotein</keyword>
<evidence type="ECO:0000256" key="5">
    <source>
        <dbReference type="ARBA" id="ARBA00022989"/>
    </source>
</evidence>
<feature type="transmembrane region" description="Helical" evidence="7">
    <location>
        <begin position="238"/>
        <end position="257"/>
    </location>
</feature>
<keyword evidence="4 7" id="KW-0812">Transmembrane</keyword>
<comment type="function">
    <text evidence="7">Catalyzes the transfer of the diacylglyceryl group from phosphatidylglycerol to the sulfhydryl group of the N-terminal cysteine of a prolipoprotein, the first step in the formation of mature lipoproteins.</text>
</comment>
<dbReference type="PANTHER" id="PTHR30589">
    <property type="entry name" value="PROLIPOPROTEIN DIACYLGLYCERYL TRANSFERASE"/>
    <property type="match status" value="1"/>
</dbReference>
<reference evidence="9 10" key="1">
    <citation type="submission" date="2018-11" db="EMBL/GenBank/DDBJ databases">
        <authorList>
            <person name="Kleinhagauer T."/>
            <person name="Glaeser S.P."/>
            <person name="Spergser J."/>
            <person name="Ruckert C."/>
            <person name="Kaempfer P."/>
            <person name="Busse H.-J."/>
        </authorList>
    </citation>
    <scope>NUCLEOTIDE SEQUENCE [LARGE SCALE GENOMIC DNA]</scope>
    <source>
        <strain evidence="9 10">200CH</strain>
    </source>
</reference>
<comment type="pathway">
    <text evidence="7">Protein modification; lipoprotein biosynthesis (diacylglyceryl transfer).</text>
</comment>
<keyword evidence="9" id="KW-0328">Glycosyltransferase</keyword>
<feature type="transmembrane region" description="Helical" evidence="7">
    <location>
        <begin position="269"/>
        <end position="292"/>
    </location>
</feature>
<dbReference type="PROSITE" id="PS01311">
    <property type="entry name" value="LGT"/>
    <property type="match status" value="1"/>
</dbReference>
<dbReference type="GO" id="GO:0042158">
    <property type="term" value="P:lipoprotein biosynthetic process"/>
    <property type="evidence" value="ECO:0007669"/>
    <property type="project" value="UniProtKB-UniRule"/>
</dbReference>
<dbReference type="KEGG" id="ccho:CCHOA_02965"/>
<protein>
    <recommendedName>
        <fullName evidence="7">Phosphatidylglycerol--prolipoprotein diacylglyceryl transferase</fullName>
        <ecNumber evidence="7">2.5.1.145</ecNumber>
    </recommendedName>
</protein>
<evidence type="ECO:0000256" key="3">
    <source>
        <dbReference type="ARBA" id="ARBA00022679"/>
    </source>
</evidence>
<comment type="subcellular location">
    <subcellularLocation>
        <location evidence="7">Cell membrane</location>
        <topology evidence="7">Multi-pass membrane protein</topology>
    </subcellularLocation>
</comment>
<evidence type="ECO:0000313" key="9">
    <source>
        <dbReference type="EMBL" id="AZA13009.1"/>
    </source>
</evidence>
<evidence type="ECO:0000256" key="8">
    <source>
        <dbReference type="SAM" id="MobiDB-lite"/>
    </source>
</evidence>
<evidence type="ECO:0000256" key="7">
    <source>
        <dbReference type="HAMAP-Rule" id="MF_01147"/>
    </source>
</evidence>
<feature type="binding site" evidence="7">
    <location>
        <position position="163"/>
    </location>
    <ligand>
        <name>a 1,2-diacyl-sn-glycero-3-phospho-(1'-sn-glycerol)</name>
        <dbReference type="ChEBI" id="CHEBI:64716"/>
    </ligand>
</feature>
<dbReference type="HAMAP" id="MF_01147">
    <property type="entry name" value="Lgt"/>
    <property type="match status" value="1"/>
</dbReference>
<gene>
    <name evidence="7 9" type="primary">lgt</name>
    <name evidence="9" type="ORF">CCHOA_02965</name>
</gene>
<evidence type="ECO:0000256" key="2">
    <source>
        <dbReference type="ARBA" id="ARBA00022475"/>
    </source>
</evidence>
<feature type="transmembrane region" description="Helical" evidence="7">
    <location>
        <begin position="214"/>
        <end position="231"/>
    </location>
</feature>
<dbReference type="GO" id="GO:0005886">
    <property type="term" value="C:plasma membrane"/>
    <property type="evidence" value="ECO:0007669"/>
    <property type="project" value="UniProtKB-SubCell"/>
</dbReference>
<dbReference type="EC" id="2.5.1.145" evidence="7"/>
<evidence type="ECO:0000313" key="10">
    <source>
        <dbReference type="Proteomes" id="UP000269019"/>
    </source>
</evidence>
<feature type="transmembrane region" description="Helical" evidence="7">
    <location>
        <begin position="118"/>
        <end position="137"/>
    </location>
</feature>
<keyword evidence="5 7" id="KW-1133">Transmembrane helix</keyword>
<comment type="catalytic activity">
    <reaction evidence="7">
        <text>L-cysteinyl-[prolipoprotein] + a 1,2-diacyl-sn-glycero-3-phospho-(1'-sn-glycerol) = an S-1,2-diacyl-sn-glyceryl-L-cysteinyl-[prolipoprotein] + sn-glycerol 1-phosphate + H(+)</text>
        <dbReference type="Rhea" id="RHEA:56712"/>
        <dbReference type="Rhea" id="RHEA-COMP:14679"/>
        <dbReference type="Rhea" id="RHEA-COMP:14680"/>
        <dbReference type="ChEBI" id="CHEBI:15378"/>
        <dbReference type="ChEBI" id="CHEBI:29950"/>
        <dbReference type="ChEBI" id="CHEBI:57685"/>
        <dbReference type="ChEBI" id="CHEBI:64716"/>
        <dbReference type="ChEBI" id="CHEBI:140658"/>
        <dbReference type="EC" id="2.5.1.145"/>
    </reaction>
</comment>
<evidence type="ECO:0000256" key="4">
    <source>
        <dbReference type="ARBA" id="ARBA00022692"/>
    </source>
</evidence>
<name>A0A3G6J4Z1_9CORY</name>
<keyword evidence="3 7" id="KW-0808">Transferase</keyword>
<dbReference type="AlphaFoldDB" id="A0A3G6J4Z1"/>
<dbReference type="NCBIfam" id="TIGR00544">
    <property type="entry name" value="lgt"/>
    <property type="match status" value="1"/>
</dbReference>
<dbReference type="EMBL" id="CP033896">
    <property type="protein sequence ID" value="AZA13009.1"/>
    <property type="molecule type" value="Genomic_DNA"/>
</dbReference>
<comment type="similarity">
    <text evidence="1 7">Belongs to the Lgt family.</text>
</comment>
<dbReference type="GO" id="GO:0008961">
    <property type="term" value="F:phosphatidylglycerol-prolipoprotein diacylglyceryl transferase activity"/>
    <property type="evidence" value="ECO:0007669"/>
    <property type="project" value="UniProtKB-UniRule"/>
</dbReference>
<keyword evidence="6 7" id="KW-0472">Membrane</keyword>
<dbReference type="UniPathway" id="UPA00664"/>
<sequence length="344" mass="36878">MLDGPAVFDCGRVHLQWRVMDSLLLAALPSPPQGVWYFGPIPIRAYALCIIVGVIIAAGLTKYRYQKRGGLGEVVLDAVIVIVPAGIIGGRAYHVATDHEKYFCDGCNPWDVLKVTNGGLGIIGAVAFGVLCVWIMMRRKGLPLAPLADAAAPGIVLAQGIGRLGNWFNQELYGHPTNLPWALEIYQRVRPDGSLSTMYGHSTGQVIATVHPTFLYELVCNVLCCVVLIVLDRRLTLGHGRVFALYMAGYGLGRFVVESFRADPATLVFGLRINTITSALLVVAGLLLFALLRRGRETPLEVTPPTSRAVVQLRSRAESAAAAGAAAGRREGRPNDAGIGDGTP</sequence>
<keyword evidence="10" id="KW-1185">Reference proteome</keyword>
<dbReference type="InterPro" id="IPR001640">
    <property type="entry name" value="Lgt"/>
</dbReference>
<feature type="region of interest" description="Disordered" evidence="8">
    <location>
        <begin position="321"/>
        <end position="344"/>
    </location>
</feature>
<proteinExistence type="inferred from homology"/>
<keyword evidence="2 7" id="KW-1003">Cell membrane</keyword>